<accession>A0ABV2EG26</accession>
<keyword evidence="3" id="KW-1185">Reference proteome</keyword>
<feature type="transmembrane region" description="Helical" evidence="1">
    <location>
        <begin position="185"/>
        <end position="213"/>
    </location>
</feature>
<dbReference type="Pfam" id="PF04654">
    <property type="entry name" value="DUF599"/>
    <property type="match status" value="1"/>
</dbReference>
<keyword evidence="1" id="KW-1133">Transmembrane helix</keyword>
<evidence type="ECO:0000313" key="2">
    <source>
        <dbReference type="EMBL" id="MET3525978.1"/>
    </source>
</evidence>
<comment type="caution">
    <text evidence="2">The sequence shown here is derived from an EMBL/GenBank/DDBJ whole genome shotgun (WGS) entry which is preliminary data.</text>
</comment>
<evidence type="ECO:0000313" key="3">
    <source>
        <dbReference type="Proteomes" id="UP001549110"/>
    </source>
</evidence>
<feature type="transmembrane region" description="Helical" evidence="1">
    <location>
        <begin position="114"/>
        <end position="132"/>
    </location>
</feature>
<proteinExistence type="predicted"/>
<keyword evidence="1" id="KW-0472">Membrane</keyword>
<dbReference type="EMBL" id="JBEPLU010000001">
    <property type="protein sequence ID" value="MET3525978.1"/>
    <property type="molecule type" value="Genomic_DNA"/>
</dbReference>
<organism evidence="2 3">
    <name type="scientific">Phenylobacterium koreense</name>
    <dbReference type="NCBI Taxonomy" id="266125"/>
    <lineage>
        <taxon>Bacteria</taxon>
        <taxon>Pseudomonadati</taxon>
        <taxon>Pseudomonadota</taxon>
        <taxon>Alphaproteobacteria</taxon>
        <taxon>Caulobacterales</taxon>
        <taxon>Caulobacteraceae</taxon>
        <taxon>Phenylobacterium</taxon>
    </lineage>
</organism>
<reference evidence="2 3" key="1">
    <citation type="submission" date="2024-06" db="EMBL/GenBank/DDBJ databases">
        <title>Genomic Encyclopedia of Type Strains, Phase IV (KMG-IV): sequencing the most valuable type-strain genomes for metagenomic binning, comparative biology and taxonomic classification.</title>
        <authorList>
            <person name="Goeker M."/>
        </authorList>
    </citation>
    <scope>NUCLEOTIDE SEQUENCE [LARGE SCALE GENOMIC DNA]</scope>
    <source>
        <strain evidence="2 3">DSM 17809</strain>
    </source>
</reference>
<sequence length="237" mass="25590">MNFVRALSSADMAALALFAAVWLAYEPLLRTLARGRGLINTDMTIIRVAWMRTMTMRENKLMDGQLLGHTLNSASFFASSNLILIAGAAGVLFGGEGAFRSASSLMVLKTSSRLLFEAQISLVLLTLARGLLEFIWAIRQMNYCLAVIGAARDTADKAFATEYGEAAARLLNPALSSFNRGVRGYYFALAAAAWLFGPIPFALVTLAAVALLFSRQRSSPAAAAIADVRRLLDRDTS</sequence>
<name>A0ABV2EG26_9CAUL</name>
<protein>
    <submittedName>
        <fullName evidence="2">Membrane protein</fullName>
    </submittedName>
</protein>
<dbReference type="RefSeq" id="WP_331930936.1">
    <property type="nucleotide sequence ID" value="NZ_JBEPLU010000001.1"/>
</dbReference>
<evidence type="ECO:0000256" key="1">
    <source>
        <dbReference type="SAM" id="Phobius"/>
    </source>
</evidence>
<feature type="transmembrane region" description="Helical" evidence="1">
    <location>
        <begin position="74"/>
        <end position="93"/>
    </location>
</feature>
<dbReference type="InterPro" id="IPR006747">
    <property type="entry name" value="DUF599"/>
</dbReference>
<keyword evidence="1" id="KW-0812">Transmembrane</keyword>
<gene>
    <name evidence="2" type="ORF">ABID41_001073</name>
</gene>
<feature type="transmembrane region" description="Helical" evidence="1">
    <location>
        <begin position="6"/>
        <end position="25"/>
    </location>
</feature>
<dbReference type="Proteomes" id="UP001549110">
    <property type="component" value="Unassembled WGS sequence"/>
</dbReference>